<name>A0A9D4GVX7_DREPO</name>
<dbReference type="EMBL" id="JAIWYP010000005">
    <property type="protein sequence ID" value="KAH3822585.1"/>
    <property type="molecule type" value="Genomic_DNA"/>
</dbReference>
<reference evidence="1" key="1">
    <citation type="journal article" date="2019" name="bioRxiv">
        <title>The Genome of the Zebra Mussel, Dreissena polymorpha: A Resource for Invasive Species Research.</title>
        <authorList>
            <person name="McCartney M.A."/>
            <person name="Auch B."/>
            <person name="Kono T."/>
            <person name="Mallez S."/>
            <person name="Zhang Y."/>
            <person name="Obille A."/>
            <person name="Becker A."/>
            <person name="Abrahante J.E."/>
            <person name="Garbe J."/>
            <person name="Badalamenti J.P."/>
            <person name="Herman A."/>
            <person name="Mangelson H."/>
            <person name="Liachko I."/>
            <person name="Sullivan S."/>
            <person name="Sone E.D."/>
            <person name="Koren S."/>
            <person name="Silverstein K.A.T."/>
            <person name="Beckman K.B."/>
            <person name="Gohl D.M."/>
        </authorList>
    </citation>
    <scope>NUCLEOTIDE SEQUENCE</scope>
    <source>
        <strain evidence="1">Duluth1</strain>
        <tissue evidence="1">Whole animal</tissue>
    </source>
</reference>
<evidence type="ECO:0000313" key="1">
    <source>
        <dbReference type="EMBL" id="KAH3822585.1"/>
    </source>
</evidence>
<sequence>MNLLAKFIEDRTLNVASRVKNAPPLGSHVFQANIIIFKLIQDIIETNLMTKFHEDWTINVASGVLTRKNALLPGGHVFKATKTILELIQDIIGTNLLTKFHEDRKISVASIEKNALPPGSHVFQPTDIIFELIQDIIGINLLTKFHEDQTINVASRVLTRFYYSHIRKNAPTLGSHVFQANVTNFEFIQDIIETNLLTKFHEDWTINVASRVLTRQMLTPDDGKKVITKAHHEPMSTTVS</sequence>
<keyword evidence="2" id="KW-1185">Reference proteome</keyword>
<gene>
    <name evidence="1" type="ORF">DPMN_124369</name>
</gene>
<evidence type="ECO:0000313" key="2">
    <source>
        <dbReference type="Proteomes" id="UP000828390"/>
    </source>
</evidence>
<dbReference type="AlphaFoldDB" id="A0A9D4GVX7"/>
<reference evidence="1" key="2">
    <citation type="submission" date="2020-11" db="EMBL/GenBank/DDBJ databases">
        <authorList>
            <person name="McCartney M.A."/>
            <person name="Auch B."/>
            <person name="Kono T."/>
            <person name="Mallez S."/>
            <person name="Becker A."/>
            <person name="Gohl D.M."/>
            <person name="Silverstein K.A.T."/>
            <person name="Koren S."/>
            <person name="Bechman K.B."/>
            <person name="Herman A."/>
            <person name="Abrahante J.E."/>
            <person name="Garbe J."/>
        </authorList>
    </citation>
    <scope>NUCLEOTIDE SEQUENCE</scope>
    <source>
        <strain evidence="1">Duluth1</strain>
        <tissue evidence="1">Whole animal</tissue>
    </source>
</reference>
<proteinExistence type="predicted"/>
<comment type="caution">
    <text evidence="1">The sequence shown here is derived from an EMBL/GenBank/DDBJ whole genome shotgun (WGS) entry which is preliminary data.</text>
</comment>
<accession>A0A9D4GVX7</accession>
<protein>
    <submittedName>
        <fullName evidence="1">Uncharacterized protein</fullName>
    </submittedName>
</protein>
<dbReference type="Proteomes" id="UP000828390">
    <property type="component" value="Unassembled WGS sequence"/>
</dbReference>
<organism evidence="1 2">
    <name type="scientific">Dreissena polymorpha</name>
    <name type="common">Zebra mussel</name>
    <name type="synonym">Mytilus polymorpha</name>
    <dbReference type="NCBI Taxonomy" id="45954"/>
    <lineage>
        <taxon>Eukaryota</taxon>
        <taxon>Metazoa</taxon>
        <taxon>Spiralia</taxon>
        <taxon>Lophotrochozoa</taxon>
        <taxon>Mollusca</taxon>
        <taxon>Bivalvia</taxon>
        <taxon>Autobranchia</taxon>
        <taxon>Heteroconchia</taxon>
        <taxon>Euheterodonta</taxon>
        <taxon>Imparidentia</taxon>
        <taxon>Neoheterodontei</taxon>
        <taxon>Myida</taxon>
        <taxon>Dreissenoidea</taxon>
        <taxon>Dreissenidae</taxon>
        <taxon>Dreissena</taxon>
    </lineage>
</organism>